<dbReference type="SMART" id="SM00950">
    <property type="entry name" value="Piwi"/>
    <property type="match status" value="1"/>
</dbReference>
<evidence type="ECO:0000256" key="8">
    <source>
        <dbReference type="SAM" id="MobiDB-lite"/>
    </source>
</evidence>
<dbReference type="SMART" id="SM00949">
    <property type="entry name" value="PAZ"/>
    <property type="match status" value="1"/>
</dbReference>
<feature type="compositionally biased region" description="Low complexity" evidence="8">
    <location>
        <begin position="88"/>
        <end position="97"/>
    </location>
</feature>
<dbReference type="GeneID" id="135337337"/>
<reference evidence="11" key="1">
    <citation type="submission" date="2017-06" db="EMBL/GenBank/DDBJ databases">
        <title>New viruses from a metagenomic survey of invertebrates and Fucus.</title>
        <authorList>
            <person name="Waldron F.M."/>
            <person name="Obbard D.J."/>
        </authorList>
    </citation>
    <scope>NUCLEOTIDE SEQUENCE</scope>
</reference>
<feature type="domain" description="PAZ" evidence="9">
    <location>
        <begin position="315"/>
        <end position="431"/>
    </location>
</feature>
<dbReference type="EMBL" id="MF288049">
    <property type="protein sequence ID" value="AWH61366.1"/>
    <property type="molecule type" value="mRNA"/>
</dbReference>
<organism evidence="11">
    <name type="scientific">Halichondria panicea</name>
    <name type="common">Breadcrumb sponge</name>
    <dbReference type="NCBI Taxonomy" id="6063"/>
    <lineage>
        <taxon>Eukaryota</taxon>
        <taxon>Metazoa</taxon>
        <taxon>Porifera</taxon>
        <taxon>Demospongiae</taxon>
        <taxon>Heteroscleromorpha</taxon>
        <taxon>Suberitida</taxon>
        <taxon>Halichondriidae</taxon>
        <taxon>Halichondria</taxon>
        <taxon>Halichondria (Halichondria)</taxon>
    </lineage>
</organism>
<keyword evidence="6" id="KW-0943">RNA-mediated gene silencing</keyword>
<dbReference type="GO" id="GO:0030154">
    <property type="term" value="P:cell differentiation"/>
    <property type="evidence" value="ECO:0007669"/>
    <property type="project" value="UniProtKB-KW"/>
</dbReference>
<dbReference type="InterPro" id="IPR036397">
    <property type="entry name" value="RNaseH_sf"/>
</dbReference>
<dbReference type="Pfam" id="PF02170">
    <property type="entry name" value="PAZ"/>
    <property type="match status" value="1"/>
</dbReference>
<dbReference type="PROSITE" id="PS50821">
    <property type="entry name" value="PAZ"/>
    <property type="match status" value="1"/>
</dbReference>
<comment type="subcellular location">
    <subcellularLocation>
        <location evidence="1">Cytoplasm</location>
    </subcellularLocation>
</comment>
<name>A0A2S1PRU2_HALPA</name>
<sequence>MSRSGRGQALLKALSQPTRRPGQPQEEPVSTPSPPGVASLPTQSAMGSPPQLLTTPTQATPPVGRGLRALMLSQQQPKVTTPTPPTLPGRGTRITTGDGVGVGRSSAVRTTPPTQRVPIKAVVTADVSTSLATLSLKQVVGTTTGSSGQSIPLAANYLMLQGRSEGVYQYAVAFEPVVESKSIRYGLLAGQEDVLGKTRAFDGTTLYLPKKITETTMTFQTIRPTDNTPVTMFLTLVAVVNYSDCVQLFNIIFRRVLRHLELKQVGRHYYDPSNPIAIPQHKMELWPGYVSAIQEHDGGLLLLFDISHRLMRTDSALDFLYELHSKVGDRQFQEQAYKHLVGVIVLTRYNNRTYRVDDIAWDKNPGSTFKDQTGNAVSFIDYYKRAYGKEIHDGEQPLLIHRPKRRPKDSGEVDTPEEVICLVPELCCMTGLTQAARQDFRVMKDVAQHTRIQPNQREMIFKKFVDKVYKTPKARDELESWGFQLDPRMIQMNGRVLDREKILFGRNKSIVANEEADWGREAVKEHVITPVPLMSWLLVVTKRDKSKAMDFLNMMKRVGPPIGIEVADATVVEVPNDRTETYLNAIRPKISSSLQMVVVIFPTSRDDRYSAFKKLTCIDHPVPSQVINARTISAQQKLRSVTQKIALQINCKLGGELWAVEIPVKNMMVIGMDVYHDSASGQKRSILGFVASTNKHLTRWYSRVSIQGKRQEIADGLMMCMKAALTKYHEVNGCLPDRVVVFRDGVGDGQMATVQGFEVAQMKEAFTMFGESYCPKMMVVVVQKRISTRIFQRGTAKGLGNPPPGTVVDHTFTRKDCYDFFLVSQHVRQGTVTPTHFVVVSDTSGFKPDHIQRLAYKLTHMYYNWPGTIRVPAPCQYAHKLAYLVGQSLHRDPNLGLADRLFFL</sequence>
<dbReference type="Gene3D" id="2.170.260.10">
    <property type="entry name" value="paz domain"/>
    <property type="match status" value="1"/>
</dbReference>
<dbReference type="GO" id="GO:0031047">
    <property type="term" value="P:regulatory ncRNA-mediated gene silencing"/>
    <property type="evidence" value="ECO:0007669"/>
    <property type="project" value="UniProtKB-KW"/>
</dbReference>
<dbReference type="GO" id="GO:0005737">
    <property type="term" value="C:cytoplasm"/>
    <property type="evidence" value="ECO:0007669"/>
    <property type="project" value="UniProtKB-SubCell"/>
</dbReference>
<dbReference type="Gene3D" id="3.30.420.10">
    <property type="entry name" value="Ribonuclease H-like superfamily/Ribonuclease H"/>
    <property type="match status" value="1"/>
</dbReference>
<evidence type="ECO:0000256" key="5">
    <source>
        <dbReference type="ARBA" id="ARBA00022884"/>
    </source>
</evidence>
<keyword evidence="5" id="KW-0694">RNA-binding</keyword>
<dbReference type="AlphaFoldDB" id="A0A2S1PRU2"/>
<keyword evidence="4" id="KW-0221">Differentiation</keyword>
<dbReference type="InterPro" id="IPR003100">
    <property type="entry name" value="PAZ_dom"/>
</dbReference>
<dbReference type="SUPFAM" id="SSF53098">
    <property type="entry name" value="Ribonuclease H-like"/>
    <property type="match status" value="1"/>
</dbReference>
<dbReference type="GO" id="GO:0003723">
    <property type="term" value="F:RNA binding"/>
    <property type="evidence" value="ECO:0007669"/>
    <property type="project" value="UniProtKB-KW"/>
</dbReference>
<evidence type="ECO:0000256" key="4">
    <source>
        <dbReference type="ARBA" id="ARBA00022782"/>
    </source>
</evidence>
<feature type="domain" description="Piwi" evidence="10">
    <location>
        <begin position="596"/>
        <end position="890"/>
    </location>
</feature>
<proteinExistence type="evidence at transcript level"/>
<evidence type="ECO:0000256" key="3">
    <source>
        <dbReference type="ARBA" id="ARBA00022490"/>
    </source>
</evidence>
<evidence type="ECO:0000313" key="11">
    <source>
        <dbReference type="EMBL" id="AWH61366.1"/>
    </source>
</evidence>
<feature type="compositionally biased region" description="Low complexity" evidence="8">
    <location>
        <begin position="49"/>
        <end position="62"/>
    </location>
</feature>
<dbReference type="InterPro" id="IPR003165">
    <property type="entry name" value="Piwi"/>
</dbReference>
<dbReference type="FunFam" id="3.30.420.10:FF:000014">
    <property type="entry name" value="Piwi-like RNA-mediated gene silencing 1"/>
    <property type="match status" value="1"/>
</dbReference>
<dbReference type="FunFam" id="2.170.260.10:FF:000003">
    <property type="entry name" value="Piwi-like RNA-mediated gene silencing 2"/>
    <property type="match status" value="1"/>
</dbReference>
<evidence type="ECO:0000256" key="2">
    <source>
        <dbReference type="ARBA" id="ARBA00022473"/>
    </source>
</evidence>
<protein>
    <submittedName>
        <fullName evidence="11">Putative piwi-2</fullName>
    </submittedName>
</protein>
<evidence type="ECO:0000259" key="9">
    <source>
        <dbReference type="PROSITE" id="PS50821"/>
    </source>
</evidence>
<dbReference type="SUPFAM" id="SSF101690">
    <property type="entry name" value="PAZ domain"/>
    <property type="match status" value="1"/>
</dbReference>
<evidence type="ECO:0000256" key="7">
    <source>
        <dbReference type="ARBA" id="ARBA00038291"/>
    </source>
</evidence>
<evidence type="ECO:0000256" key="1">
    <source>
        <dbReference type="ARBA" id="ARBA00004496"/>
    </source>
</evidence>
<dbReference type="InterPro" id="IPR036085">
    <property type="entry name" value="PAZ_dom_sf"/>
</dbReference>
<keyword evidence="2" id="KW-0217">Developmental protein</keyword>
<dbReference type="PROSITE" id="PS50822">
    <property type="entry name" value="PIWI"/>
    <property type="match status" value="1"/>
</dbReference>
<dbReference type="Pfam" id="PF23278">
    <property type="entry name" value="Piwi_N"/>
    <property type="match status" value="1"/>
</dbReference>
<accession>A0A2S1PRU2</accession>
<evidence type="ECO:0000259" key="10">
    <source>
        <dbReference type="PROSITE" id="PS50822"/>
    </source>
</evidence>
<dbReference type="Gene3D" id="3.40.50.2300">
    <property type="match status" value="1"/>
</dbReference>
<dbReference type="PANTHER" id="PTHR22891">
    <property type="entry name" value="EUKARYOTIC TRANSLATION INITIATION FACTOR 2C"/>
    <property type="match status" value="1"/>
</dbReference>
<dbReference type="InterPro" id="IPR012337">
    <property type="entry name" value="RNaseH-like_sf"/>
</dbReference>
<feature type="region of interest" description="Disordered" evidence="8">
    <location>
        <begin position="1"/>
        <end position="112"/>
    </location>
</feature>
<dbReference type="CDD" id="cd02845">
    <property type="entry name" value="PAZ_piwi_like"/>
    <property type="match status" value="1"/>
</dbReference>
<dbReference type="Pfam" id="PF02171">
    <property type="entry name" value="Piwi"/>
    <property type="match status" value="1"/>
</dbReference>
<dbReference type="CDD" id="cd04658">
    <property type="entry name" value="Piwi_piwi-like_Euk"/>
    <property type="match status" value="1"/>
</dbReference>
<comment type="similarity">
    <text evidence="7">Belongs to the argonaute family. Piwi subfamily.</text>
</comment>
<dbReference type="RefSeq" id="XP_064389337.1">
    <property type="nucleotide sequence ID" value="XM_064533267.1"/>
</dbReference>
<keyword evidence="3" id="KW-0963">Cytoplasm</keyword>
<evidence type="ECO:0000256" key="6">
    <source>
        <dbReference type="ARBA" id="ARBA00023158"/>
    </source>
</evidence>